<evidence type="ECO:0000313" key="1">
    <source>
        <dbReference type="EMBL" id="STX37382.1"/>
    </source>
</evidence>
<accession>A0A378IR93</accession>
<proteinExistence type="predicted"/>
<gene>
    <name evidence="1" type="ORF">NCTC11978_00544</name>
</gene>
<name>A0A378IR93_9GAMM</name>
<protein>
    <submittedName>
        <fullName evidence="1">Dot/Icm secretion system substrate</fullName>
    </submittedName>
</protein>
<dbReference type="Proteomes" id="UP000254033">
    <property type="component" value="Unassembled WGS sequence"/>
</dbReference>
<evidence type="ECO:0000313" key="2">
    <source>
        <dbReference type="Proteomes" id="UP000254033"/>
    </source>
</evidence>
<reference evidence="1 2" key="1">
    <citation type="submission" date="2018-06" db="EMBL/GenBank/DDBJ databases">
        <authorList>
            <consortium name="Pathogen Informatics"/>
            <person name="Doyle S."/>
        </authorList>
    </citation>
    <scope>NUCLEOTIDE SEQUENCE [LARGE SCALE GENOMIC DNA]</scope>
    <source>
        <strain evidence="1 2">NCTC11978</strain>
    </source>
</reference>
<dbReference type="AlphaFoldDB" id="A0A378IR93"/>
<dbReference type="EMBL" id="UGNY01000001">
    <property type="protein sequence ID" value="STX37382.1"/>
    <property type="molecule type" value="Genomic_DNA"/>
</dbReference>
<organism evidence="1 2">
    <name type="scientific">Legionella feeleii</name>
    <dbReference type="NCBI Taxonomy" id="453"/>
    <lineage>
        <taxon>Bacteria</taxon>
        <taxon>Pseudomonadati</taxon>
        <taxon>Pseudomonadota</taxon>
        <taxon>Gammaproteobacteria</taxon>
        <taxon>Legionellales</taxon>
        <taxon>Legionellaceae</taxon>
        <taxon>Legionella</taxon>
    </lineage>
</organism>
<sequence length="230" mass="24302">MGLLKTAKEGLNSLLGGAKVTLDETSSGLKSSVESFIGDIVIRSTFNRAKTGILSILSEDSPSPARLAKKSEPTADALPTVPAVTSSNDLMARLMGNFSEPLAQAAKKMAVQFDDTLTNVGDEITRGLKRTIKSKVESIQADDVVNGLSQFLNGSLQKLSGEEGVQDKKEGENSTFNLNGTIQMFGWVLMSVGTLLLAGGLNQGILNPAPVQPAPVQPEPVQEEAPRFSC</sequence>